<keyword evidence="4" id="KW-1185">Reference proteome</keyword>
<feature type="compositionally biased region" description="Low complexity" evidence="2">
    <location>
        <begin position="80"/>
        <end position="96"/>
    </location>
</feature>
<organism evidence="3 4">
    <name type="scientific">Halomarina ordinaria</name>
    <dbReference type="NCBI Taxonomy" id="3033939"/>
    <lineage>
        <taxon>Archaea</taxon>
        <taxon>Methanobacteriati</taxon>
        <taxon>Methanobacteriota</taxon>
        <taxon>Stenosarchaea group</taxon>
        <taxon>Halobacteria</taxon>
        <taxon>Halobacteriales</taxon>
        <taxon>Natronomonadaceae</taxon>
        <taxon>Halomarina</taxon>
    </lineage>
</organism>
<sequence length="120" mass="12708">MGLGGTASKLQKVAAMAEDVYEKLNDLRDQVVELRQRVERVDRTAEDNRALLEALAREQGIDVETVLAEASIEEAESTDTTDTTAAETESTATDATGDSDGPTESTGSTNATTPSDRTDG</sequence>
<name>A0ABD5UDP8_9EURY</name>
<reference evidence="3 4" key="1">
    <citation type="journal article" date="2019" name="Int. J. Syst. Evol. Microbiol.">
        <title>The Global Catalogue of Microorganisms (GCM) 10K type strain sequencing project: providing services to taxonomists for standard genome sequencing and annotation.</title>
        <authorList>
            <consortium name="The Broad Institute Genomics Platform"/>
            <consortium name="The Broad Institute Genome Sequencing Center for Infectious Disease"/>
            <person name="Wu L."/>
            <person name="Ma J."/>
        </authorList>
    </citation>
    <scope>NUCLEOTIDE SEQUENCE [LARGE SCALE GENOMIC DNA]</scope>
    <source>
        <strain evidence="3 4">PSRA2</strain>
    </source>
</reference>
<protein>
    <submittedName>
        <fullName evidence="3">DUF5798 family protein</fullName>
    </submittedName>
</protein>
<keyword evidence="1" id="KW-0175">Coiled coil</keyword>
<evidence type="ECO:0000256" key="1">
    <source>
        <dbReference type="SAM" id="Coils"/>
    </source>
</evidence>
<evidence type="ECO:0000313" key="4">
    <source>
        <dbReference type="Proteomes" id="UP001596406"/>
    </source>
</evidence>
<comment type="caution">
    <text evidence="3">The sequence shown here is derived from an EMBL/GenBank/DDBJ whole genome shotgun (WGS) entry which is preliminary data.</text>
</comment>
<evidence type="ECO:0000313" key="3">
    <source>
        <dbReference type="EMBL" id="MFC6836296.1"/>
    </source>
</evidence>
<dbReference type="InterPro" id="IPR043816">
    <property type="entry name" value="DUF5798"/>
</dbReference>
<feature type="compositionally biased region" description="Polar residues" evidence="2">
    <location>
        <begin position="102"/>
        <end position="120"/>
    </location>
</feature>
<dbReference type="AlphaFoldDB" id="A0ABD5UDP8"/>
<feature type="region of interest" description="Disordered" evidence="2">
    <location>
        <begin position="69"/>
        <end position="120"/>
    </location>
</feature>
<gene>
    <name evidence="3" type="ORF">ACFQHK_07225</name>
</gene>
<evidence type="ECO:0000256" key="2">
    <source>
        <dbReference type="SAM" id="MobiDB-lite"/>
    </source>
</evidence>
<dbReference type="RefSeq" id="WP_304447983.1">
    <property type="nucleotide sequence ID" value="NZ_JARRAH010000001.1"/>
</dbReference>
<dbReference type="Proteomes" id="UP001596406">
    <property type="component" value="Unassembled WGS sequence"/>
</dbReference>
<feature type="coiled-coil region" evidence="1">
    <location>
        <begin position="10"/>
        <end position="44"/>
    </location>
</feature>
<dbReference type="Pfam" id="PF19111">
    <property type="entry name" value="DUF5798"/>
    <property type="match status" value="1"/>
</dbReference>
<accession>A0ABD5UDP8</accession>
<proteinExistence type="predicted"/>
<dbReference type="EMBL" id="JBHSXM010000001">
    <property type="protein sequence ID" value="MFC6836296.1"/>
    <property type="molecule type" value="Genomic_DNA"/>
</dbReference>